<dbReference type="NCBIfam" id="TIGR02547">
    <property type="entry name" value="casA_cse1"/>
    <property type="match status" value="1"/>
</dbReference>
<dbReference type="Gene3D" id="1.10.132.100">
    <property type="match status" value="1"/>
</dbReference>
<reference evidence="1 2" key="1">
    <citation type="submission" date="2016-11" db="EMBL/GenBank/DDBJ databases">
        <authorList>
            <person name="Jaros S."/>
            <person name="Januszkiewicz K."/>
            <person name="Wedrychowicz H."/>
        </authorList>
    </citation>
    <scope>NUCLEOTIDE SEQUENCE [LARGE SCALE GENOMIC DNA]</scope>
    <source>
        <strain evidence="1 2">DSM 14828</strain>
    </source>
</reference>
<gene>
    <name evidence="1" type="ORF">SAMN02746064_00920</name>
</gene>
<name>A0A1M4VA28_9FIRM</name>
<dbReference type="RefSeq" id="WP_073269915.1">
    <property type="nucleotide sequence ID" value="NZ_FQTU01000005.1"/>
</dbReference>
<protein>
    <submittedName>
        <fullName evidence="1">CRISPR system Cascade subunit CasA</fullName>
    </submittedName>
</protein>
<dbReference type="Proteomes" id="UP000184251">
    <property type="component" value="Unassembled WGS sequence"/>
</dbReference>
<dbReference type="AlphaFoldDB" id="A0A1M4VA28"/>
<proteinExistence type="predicted"/>
<dbReference type="EMBL" id="FQTU01000005">
    <property type="protein sequence ID" value="SHE65814.1"/>
    <property type="molecule type" value="Genomic_DNA"/>
</dbReference>
<keyword evidence="2" id="KW-1185">Reference proteome</keyword>
<evidence type="ECO:0000313" key="1">
    <source>
        <dbReference type="EMBL" id="SHE65814.1"/>
    </source>
</evidence>
<dbReference type="OrthoDB" id="3187690at2"/>
<accession>A0A1M4VA28</accession>
<dbReference type="STRING" id="1120975.SAMN02746064_00920"/>
<sequence>MKEKEFNLLNEPWIAVIKHNGQKEEVSLVTVFERAHEWKRLAGEMDSQDIAVLRLLLAILHAVFSRYDLSGKFEPIKSPSEALWRWKSLWDKRTLDVPIINEYLNMYSDRFWLFHPEAPFYQVPNLENATEYTAAKLNGILSESNNKLRLFPQRSGDEKTALSYPEAARWLLYINSFDDTSAKPKEKGLPSPGAGWLGKLGLIIAVGDNLFETLLLNMIFLKDGLNELWGKESPIWENPVRTGERVEISIPDNPSELLTIQSRRLLLKRLDEKIIGFSLLGGEFFQKENAFAEQMTVWKNTAKKESDSPVYQPKRHDPARQIWRDFSTIAVQRQGKQRPGVVSWIARLKAENIIPLSLFRFQTVSLKYADKDFFVEDLSSDMIAFSSDLLTYLGNEWLSRIVDEIEITDRLVQQVGILAQNVAKAKGDINVRNCRDFAKQQGYYRLDLPFRKWLSKIDPINDEMNDVCNEWWEEERRIIRRLGNELVEQAGVKAFIGRIVIENGKENRYAAPKAFNRFLYNTASQEVLKLKGDKY</sequence>
<evidence type="ECO:0000313" key="2">
    <source>
        <dbReference type="Proteomes" id="UP000184251"/>
    </source>
</evidence>
<dbReference type="InterPro" id="IPR013381">
    <property type="entry name" value="CRISPR-assoc_prot_Cse1"/>
</dbReference>
<dbReference type="Pfam" id="PF09481">
    <property type="entry name" value="CRISPR_Cse1"/>
    <property type="match status" value="1"/>
</dbReference>
<organism evidence="1 2">
    <name type="scientific">Alkalibacter saccharofermentans DSM 14828</name>
    <dbReference type="NCBI Taxonomy" id="1120975"/>
    <lineage>
        <taxon>Bacteria</taxon>
        <taxon>Bacillati</taxon>
        <taxon>Bacillota</taxon>
        <taxon>Clostridia</taxon>
        <taxon>Eubacteriales</taxon>
        <taxon>Eubacteriaceae</taxon>
        <taxon>Alkalibacter</taxon>
    </lineage>
</organism>